<feature type="transmembrane region" description="Helical" evidence="2">
    <location>
        <begin position="302"/>
        <end position="322"/>
    </location>
</feature>
<accession>A0A0S4QL20</accession>
<evidence type="ECO:0000256" key="1">
    <source>
        <dbReference type="SAM" id="MobiDB-lite"/>
    </source>
</evidence>
<keyword evidence="2" id="KW-0812">Transmembrane</keyword>
<dbReference type="EMBL" id="FAOZ01000006">
    <property type="protein sequence ID" value="CUU55929.1"/>
    <property type="molecule type" value="Genomic_DNA"/>
</dbReference>
<evidence type="ECO:0000313" key="5">
    <source>
        <dbReference type="Proteomes" id="UP000198802"/>
    </source>
</evidence>
<evidence type="ECO:0000256" key="3">
    <source>
        <dbReference type="SAM" id="SignalP"/>
    </source>
</evidence>
<evidence type="ECO:0000256" key="2">
    <source>
        <dbReference type="SAM" id="Phobius"/>
    </source>
</evidence>
<feature type="region of interest" description="Disordered" evidence="1">
    <location>
        <begin position="328"/>
        <end position="352"/>
    </location>
</feature>
<protein>
    <recommendedName>
        <fullName evidence="6">Peptidase</fullName>
    </recommendedName>
</protein>
<dbReference type="InterPro" id="IPR013783">
    <property type="entry name" value="Ig-like_fold"/>
</dbReference>
<organism evidence="4 5">
    <name type="scientific">Parafrankia irregularis</name>
    <dbReference type="NCBI Taxonomy" id="795642"/>
    <lineage>
        <taxon>Bacteria</taxon>
        <taxon>Bacillati</taxon>
        <taxon>Actinomycetota</taxon>
        <taxon>Actinomycetes</taxon>
        <taxon>Frankiales</taxon>
        <taxon>Frankiaceae</taxon>
        <taxon>Parafrankia</taxon>
    </lineage>
</organism>
<dbReference type="Proteomes" id="UP000198802">
    <property type="component" value="Unassembled WGS sequence"/>
</dbReference>
<evidence type="ECO:0008006" key="6">
    <source>
        <dbReference type="Google" id="ProtNLM"/>
    </source>
</evidence>
<dbReference type="GO" id="GO:0005975">
    <property type="term" value="P:carbohydrate metabolic process"/>
    <property type="evidence" value="ECO:0007669"/>
    <property type="project" value="UniProtKB-ARBA"/>
</dbReference>
<feature type="signal peptide" evidence="3">
    <location>
        <begin position="1"/>
        <end position="22"/>
    </location>
</feature>
<feature type="compositionally biased region" description="Basic residues" evidence="1">
    <location>
        <begin position="335"/>
        <end position="346"/>
    </location>
</feature>
<keyword evidence="2" id="KW-0472">Membrane</keyword>
<gene>
    <name evidence="4" type="ORF">Ga0074812_106184</name>
</gene>
<feature type="chain" id="PRO_5006626303" description="Peptidase" evidence="3">
    <location>
        <begin position="23"/>
        <end position="352"/>
    </location>
</feature>
<evidence type="ECO:0000313" key="4">
    <source>
        <dbReference type="EMBL" id="CUU55929.1"/>
    </source>
</evidence>
<dbReference type="RefSeq" id="WP_091275189.1">
    <property type="nucleotide sequence ID" value="NZ_FAOZ01000006.1"/>
</dbReference>
<keyword evidence="2" id="KW-1133">Transmembrane helix</keyword>
<name>A0A0S4QL20_9ACTN</name>
<keyword evidence="3" id="KW-0732">Signal</keyword>
<keyword evidence="5" id="KW-1185">Reference proteome</keyword>
<reference evidence="5" key="1">
    <citation type="submission" date="2015-11" db="EMBL/GenBank/DDBJ databases">
        <authorList>
            <person name="Varghese N."/>
        </authorList>
    </citation>
    <scope>NUCLEOTIDE SEQUENCE [LARGE SCALE GENOMIC DNA]</scope>
    <source>
        <strain evidence="5">DSM 45899</strain>
    </source>
</reference>
<sequence length="352" mass="36945">MVVVAGLLLVTTTMGASPTARASDDGSIGVRLMEVTDSLRLDPRARQYLIDHLEPGTVIDRHVEVANNSAEPRRITIYPGAATVGKGHFSFGDGHAANELTTWTSVDKEVLEVAPHSVDTVTVRVAVPTDASPGEHYGVLWAETASTTNDDGGVEMVNRVGIRIYLDIGPGGPAPSAFTMSDIVARRLEDGRPAMITTVHNTGGRALDITGELLLTDGPGGLRAGPFDAKLGTTIAPGESDPVTVFLDPLVPAGPWKATITLRSGLVENTISARIRFPDRPGTQAGPVRERLLPFLPLDGPAAFAAVAGTGMLTAALALLTGRAVRRRDTGRGRGTGRGRHARRVGRGPEEG</sequence>
<proteinExistence type="predicted"/>
<dbReference type="AlphaFoldDB" id="A0A0S4QL20"/>
<dbReference type="Gene3D" id="2.60.40.10">
    <property type="entry name" value="Immunoglobulins"/>
    <property type="match status" value="1"/>
</dbReference>